<evidence type="ECO:0000313" key="2">
    <source>
        <dbReference type="Proteomes" id="UP000324222"/>
    </source>
</evidence>
<reference evidence="1 2" key="1">
    <citation type="submission" date="2019-05" db="EMBL/GenBank/DDBJ databases">
        <title>Another draft genome of Portunus trituberculatus and its Hox gene families provides insights of decapod evolution.</title>
        <authorList>
            <person name="Jeong J.-H."/>
            <person name="Song I."/>
            <person name="Kim S."/>
            <person name="Choi T."/>
            <person name="Kim D."/>
            <person name="Ryu S."/>
            <person name="Kim W."/>
        </authorList>
    </citation>
    <scope>NUCLEOTIDE SEQUENCE [LARGE SCALE GENOMIC DNA]</scope>
    <source>
        <tissue evidence="1">Muscle</tissue>
    </source>
</reference>
<dbReference type="AlphaFoldDB" id="A0A5B7J8H1"/>
<proteinExistence type="predicted"/>
<dbReference type="EMBL" id="VSRR010097490">
    <property type="protein sequence ID" value="MPC94161.1"/>
    <property type="molecule type" value="Genomic_DNA"/>
</dbReference>
<protein>
    <submittedName>
        <fullName evidence="1">Uncharacterized protein</fullName>
    </submittedName>
</protein>
<keyword evidence="2" id="KW-1185">Reference proteome</keyword>
<name>A0A5B7J8H1_PORTR</name>
<dbReference type="Proteomes" id="UP000324222">
    <property type="component" value="Unassembled WGS sequence"/>
</dbReference>
<comment type="caution">
    <text evidence="1">The sequence shown here is derived from an EMBL/GenBank/DDBJ whole genome shotgun (WGS) entry which is preliminary data.</text>
</comment>
<organism evidence="1 2">
    <name type="scientific">Portunus trituberculatus</name>
    <name type="common">Swimming crab</name>
    <name type="synonym">Neptunus trituberculatus</name>
    <dbReference type="NCBI Taxonomy" id="210409"/>
    <lineage>
        <taxon>Eukaryota</taxon>
        <taxon>Metazoa</taxon>
        <taxon>Ecdysozoa</taxon>
        <taxon>Arthropoda</taxon>
        <taxon>Crustacea</taxon>
        <taxon>Multicrustacea</taxon>
        <taxon>Malacostraca</taxon>
        <taxon>Eumalacostraca</taxon>
        <taxon>Eucarida</taxon>
        <taxon>Decapoda</taxon>
        <taxon>Pleocyemata</taxon>
        <taxon>Brachyura</taxon>
        <taxon>Eubrachyura</taxon>
        <taxon>Portunoidea</taxon>
        <taxon>Portunidae</taxon>
        <taxon>Portuninae</taxon>
        <taxon>Portunus</taxon>
    </lineage>
</organism>
<accession>A0A5B7J8H1</accession>
<gene>
    <name evidence="1" type="ORF">E2C01_089317</name>
</gene>
<sequence>MVHAPTPPPSFCKHPLRPYVPLYCPPSPGWMLHGDGRWMLGCGVPAACPQGFRGREWGLGSDGGGRELHAGYLAA</sequence>
<evidence type="ECO:0000313" key="1">
    <source>
        <dbReference type="EMBL" id="MPC94161.1"/>
    </source>
</evidence>